<sequence length="147" mass="15940">MAVLAGQPAAAQQAGAGEAAARTSPYVPVTMPRQARELYDASRGVDSLSVRRTASGNLLRFSFRVTDRTVAKMIGDKSATPYLFGHMSHAVLEVPVMENIGQLRQTGELEVGREYWMVFSNKGNLVKAGERVDVFIGSFHVDGLVVE</sequence>
<evidence type="ECO:0000313" key="2">
    <source>
        <dbReference type="Proteomes" id="UP000272778"/>
    </source>
</evidence>
<comment type="caution">
    <text evidence="1">The sequence shown here is derived from an EMBL/GenBank/DDBJ whole genome shotgun (WGS) entry which is preliminary data.</text>
</comment>
<proteinExistence type="predicted"/>
<protein>
    <recommendedName>
        <fullName evidence="3">Copper chaperone PCu(A)C</fullName>
    </recommendedName>
</protein>
<evidence type="ECO:0000313" key="1">
    <source>
        <dbReference type="EMBL" id="RQH05518.1"/>
    </source>
</evidence>
<dbReference type="EMBL" id="RQIS01000010">
    <property type="protein sequence ID" value="RQH05518.1"/>
    <property type="molecule type" value="Genomic_DNA"/>
</dbReference>
<evidence type="ECO:0008006" key="3">
    <source>
        <dbReference type="Google" id="ProtNLM"/>
    </source>
</evidence>
<name>A0A3N6MPG0_9BURK</name>
<gene>
    <name evidence="1" type="ORF">D1Y85_15555</name>
</gene>
<dbReference type="Proteomes" id="UP000272778">
    <property type="component" value="Unassembled WGS sequence"/>
</dbReference>
<reference evidence="1 2" key="1">
    <citation type="submission" date="2018-11" db="EMBL/GenBank/DDBJ databases">
        <title>Paraburkholderia sp. DHOA04, isolated from soil.</title>
        <authorList>
            <person name="Gao Z.-H."/>
            <person name="Qiu L.-H."/>
            <person name="Fu J.-C."/>
        </authorList>
    </citation>
    <scope>NUCLEOTIDE SEQUENCE [LARGE SCALE GENOMIC DNA]</scope>
    <source>
        <strain evidence="1 2">DHOA04</strain>
    </source>
</reference>
<dbReference type="AlphaFoldDB" id="A0A3N6MPG0"/>
<dbReference type="OrthoDB" id="7060294at2"/>
<keyword evidence="2" id="KW-1185">Reference proteome</keyword>
<organism evidence="1 2">
    <name type="scientific">Paraburkholderia dinghuensis</name>
    <dbReference type="NCBI Taxonomy" id="2305225"/>
    <lineage>
        <taxon>Bacteria</taxon>
        <taxon>Pseudomonadati</taxon>
        <taxon>Pseudomonadota</taxon>
        <taxon>Betaproteobacteria</taxon>
        <taxon>Burkholderiales</taxon>
        <taxon>Burkholderiaceae</taxon>
        <taxon>Paraburkholderia</taxon>
    </lineage>
</organism>
<accession>A0A3N6MPG0</accession>